<dbReference type="Proteomes" id="UP001454036">
    <property type="component" value="Unassembled WGS sequence"/>
</dbReference>
<accession>A0AAV3Q780</accession>
<protein>
    <recommendedName>
        <fullName evidence="1">Reverse transcriptase Ty1/copia-type domain-containing protein</fullName>
    </recommendedName>
</protein>
<keyword evidence="3" id="KW-1185">Reference proteome</keyword>
<organism evidence="2 3">
    <name type="scientific">Lithospermum erythrorhizon</name>
    <name type="common">Purple gromwell</name>
    <name type="synonym">Lithospermum officinale var. erythrorhizon</name>
    <dbReference type="NCBI Taxonomy" id="34254"/>
    <lineage>
        <taxon>Eukaryota</taxon>
        <taxon>Viridiplantae</taxon>
        <taxon>Streptophyta</taxon>
        <taxon>Embryophyta</taxon>
        <taxon>Tracheophyta</taxon>
        <taxon>Spermatophyta</taxon>
        <taxon>Magnoliopsida</taxon>
        <taxon>eudicotyledons</taxon>
        <taxon>Gunneridae</taxon>
        <taxon>Pentapetalae</taxon>
        <taxon>asterids</taxon>
        <taxon>lamiids</taxon>
        <taxon>Boraginales</taxon>
        <taxon>Boraginaceae</taxon>
        <taxon>Boraginoideae</taxon>
        <taxon>Lithospermeae</taxon>
        <taxon>Lithospermum</taxon>
    </lineage>
</organism>
<comment type="caution">
    <text evidence="2">The sequence shown here is derived from an EMBL/GenBank/DDBJ whole genome shotgun (WGS) entry which is preliminary data.</text>
</comment>
<dbReference type="AlphaFoldDB" id="A0AAV3Q780"/>
<dbReference type="PANTHER" id="PTHR11439">
    <property type="entry name" value="GAG-POL-RELATED RETROTRANSPOSON"/>
    <property type="match status" value="1"/>
</dbReference>
<evidence type="ECO:0000313" key="3">
    <source>
        <dbReference type="Proteomes" id="UP001454036"/>
    </source>
</evidence>
<dbReference type="InterPro" id="IPR013103">
    <property type="entry name" value="RVT_2"/>
</dbReference>
<feature type="domain" description="Reverse transcriptase Ty1/copia-type" evidence="1">
    <location>
        <begin position="1"/>
        <end position="50"/>
    </location>
</feature>
<dbReference type="PANTHER" id="PTHR11439:SF517">
    <property type="entry name" value="CYSTEINE-RICH RLK (RECEPTOR-LIKE PROTEIN KINASE) 8"/>
    <property type="match status" value="1"/>
</dbReference>
<gene>
    <name evidence="2" type="ORF">LIER_16356</name>
</gene>
<sequence>MKDLCDAKQILGMRIIRDRDSLRLTQEEYLKKVIKRFNMLNAKPVSTPIAAHFQLSVERSPETEDELVYMDKVSYASAVGSLMRSSSGYVFLFSTGAVAWSSKKQPIVTLSTTEAEFVAAAVCTCQGIWMKGILMELGYDGLGCIKINCDNSSTIKLSKNPVMHGRTKHIDVRFYFLRDLSREGKIVLQHCGTREQVADVMTKPLKLDTFQRMKIMMGMKSAAWMK</sequence>
<dbReference type="Pfam" id="PF07727">
    <property type="entry name" value="RVT_2"/>
    <property type="match status" value="1"/>
</dbReference>
<dbReference type="EMBL" id="BAABME010003645">
    <property type="protein sequence ID" value="GAA0159624.1"/>
    <property type="molecule type" value="Genomic_DNA"/>
</dbReference>
<name>A0AAV3Q780_LITER</name>
<evidence type="ECO:0000259" key="1">
    <source>
        <dbReference type="Pfam" id="PF07727"/>
    </source>
</evidence>
<evidence type="ECO:0000313" key="2">
    <source>
        <dbReference type="EMBL" id="GAA0159624.1"/>
    </source>
</evidence>
<reference evidence="2 3" key="1">
    <citation type="submission" date="2024-01" db="EMBL/GenBank/DDBJ databases">
        <title>The complete chloroplast genome sequence of Lithospermum erythrorhizon: insights into the phylogenetic relationship among Boraginaceae species and the maternal lineages of purple gromwells.</title>
        <authorList>
            <person name="Okada T."/>
            <person name="Watanabe K."/>
        </authorList>
    </citation>
    <scope>NUCLEOTIDE SEQUENCE [LARGE SCALE GENOMIC DNA]</scope>
</reference>
<dbReference type="CDD" id="cd09272">
    <property type="entry name" value="RNase_HI_RT_Ty1"/>
    <property type="match status" value="1"/>
</dbReference>
<proteinExistence type="predicted"/>